<protein>
    <submittedName>
        <fullName evidence="2">Uncharacterized protein</fullName>
    </submittedName>
</protein>
<evidence type="ECO:0000313" key="2">
    <source>
        <dbReference type="EMBL" id="TWT72292.1"/>
    </source>
</evidence>
<evidence type="ECO:0000256" key="1">
    <source>
        <dbReference type="SAM" id="MobiDB-lite"/>
    </source>
</evidence>
<dbReference type="AlphaFoldDB" id="A0A5C5YGE9"/>
<gene>
    <name evidence="2" type="ORF">Pan14r_46110</name>
</gene>
<reference evidence="2 3" key="1">
    <citation type="submission" date="2019-02" db="EMBL/GenBank/DDBJ databases">
        <title>Deep-cultivation of Planctomycetes and their phenomic and genomic characterization uncovers novel biology.</title>
        <authorList>
            <person name="Wiegand S."/>
            <person name="Jogler M."/>
            <person name="Boedeker C."/>
            <person name="Pinto D."/>
            <person name="Vollmers J."/>
            <person name="Rivas-Marin E."/>
            <person name="Kohn T."/>
            <person name="Peeters S.H."/>
            <person name="Heuer A."/>
            <person name="Rast P."/>
            <person name="Oberbeckmann S."/>
            <person name="Bunk B."/>
            <person name="Jeske O."/>
            <person name="Meyerdierks A."/>
            <person name="Storesund J.E."/>
            <person name="Kallscheuer N."/>
            <person name="Luecker S."/>
            <person name="Lage O.M."/>
            <person name="Pohl T."/>
            <person name="Merkel B.J."/>
            <person name="Hornburger P."/>
            <person name="Mueller R.-W."/>
            <person name="Bruemmer F."/>
            <person name="Labrenz M."/>
            <person name="Spormann A.M."/>
            <person name="Op Den Camp H."/>
            <person name="Overmann J."/>
            <person name="Amann R."/>
            <person name="Jetten M.S.M."/>
            <person name="Mascher T."/>
            <person name="Medema M.H."/>
            <person name="Devos D.P."/>
            <person name="Kaster A.-K."/>
            <person name="Ovreas L."/>
            <person name="Rohde M."/>
            <person name="Galperin M.Y."/>
            <person name="Jogler C."/>
        </authorList>
    </citation>
    <scope>NUCLEOTIDE SEQUENCE [LARGE SCALE GENOMIC DNA]</scope>
    <source>
        <strain evidence="2 3">Pan14r</strain>
    </source>
</reference>
<keyword evidence="3" id="KW-1185">Reference proteome</keyword>
<comment type="caution">
    <text evidence="2">The sequence shown here is derived from an EMBL/GenBank/DDBJ whole genome shotgun (WGS) entry which is preliminary data.</text>
</comment>
<organism evidence="2 3">
    <name type="scientific">Crateriforma conspicua</name>
    <dbReference type="NCBI Taxonomy" id="2527996"/>
    <lineage>
        <taxon>Bacteria</taxon>
        <taxon>Pseudomonadati</taxon>
        <taxon>Planctomycetota</taxon>
        <taxon>Planctomycetia</taxon>
        <taxon>Planctomycetales</taxon>
        <taxon>Planctomycetaceae</taxon>
        <taxon>Crateriforma</taxon>
    </lineage>
</organism>
<proteinExistence type="predicted"/>
<name>A0A5C5YGE9_9PLAN</name>
<accession>A0A5C5YGE9</accession>
<evidence type="ECO:0000313" key="3">
    <source>
        <dbReference type="Proteomes" id="UP000317238"/>
    </source>
</evidence>
<feature type="region of interest" description="Disordered" evidence="1">
    <location>
        <begin position="1"/>
        <end position="30"/>
    </location>
</feature>
<dbReference type="EMBL" id="SJPL01000001">
    <property type="protein sequence ID" value="TWT72292.1"/>
    <property type="molecule type" value="Genomic_DNA"/>
</dbReference>
<dbReference type="Proteomes" id="UP000317238">
    <property type="component" value="Unassembled WGS sequence"/>
</dbReference>
<sequence length="30" mass="2983">MSKLASVSVALTPPPTRIPASATAVPDSAF</sequence>